<keyword evidence="5 6" id="KW-0472">Membrane</keyword>
<organism evidence="8 9">
    <name type="scientific">Priestia megaterium Q3</name>
    <dbReference type="NCBI Taxonomy" id="1452722"/>
    <lineage>
        <taxon>Bacteria</taxon>
        <taxon>Bacillati</taxon>
        <taxon>Bacillota</taxon>
        <taxon>Bacilli</taxon>
        <taxon>Bacillales</taxon>
        <taxon>Bacillaceae</taxon>
        <taxon>Priestia</taxon>
    </lineage>
</organism>
<evidence type="ECO:0000313" key="8">
    <source>
        <dbReference type="EMBL" id="AKP75963.1"/>
    </source>
</evidence>
<dbReference type="InterPro" id="IPR043128">
    <property type="entry name" value="Rev_trsase/Diguanyl_cyclase"/>
</dbReference>
<accession>A0A806U1X7</accession>
<dbReference type="Proteomes" id="UP000036410">
    <property type="component" value="Chromosome"/>
</dbReference>
<dbReference type="GO" id="GO:1902201">
    <property type="term" value="P:negative regulation of bacterial-type flagellum-dependent cell motility"/>
    <property type="evidence" value="ECO:0007669"/>
    <property type="project" value="TreeGrafter"/>
</dbReference>
<dbReference type="Pfam" id="PF00990">
    <property type="entry name" value="GGDEF"/>
    <property type="match status" value="1"/>
</dbReference>
<proteinExistence type="predicted"/>
<evidence type="ECO:0000259" key="7">
    <source>
        <dbReference type="PROSITE" id="PS50887"/>
    </source>
</evidence>
<dbReference type="RefSeq" id="WP_258524432.1">
    <property type="nucleotide sequence ID" value="NZ_CP010586.1"/>
</dbReference>
<name>A0A806U1X7_PRIMG</name>
<dbReference type="NCBIfam" id="TIGR00254">
    <property type="entry name" value="GGDEF"/>
    <property type="match status" value="1"/>
</dbReference>
<comment type="subcellular location">
    <subcellularLocation>
        <location evidence="1">Cell membrane</location>
        <topology evidence="1">Multi-pass membrane protein</topology>
    </subcellularLocation>
</comment>
<feature type="transmembrane region" description="Helical" evidence="6">
    <location>
        <begin position="137"/>
        <end position="154"/>
    </location>
</feature>
<dbReference type="Pfam" id="PF07694">
    <property type="entry name" value="5TM-5TMR_LYT"/>
    <property type="match status" value="1"/>
</dbReference>
<evidence type="ECO:0000256" key="5">
    <source>
        <dbReference type="ARBA" id="ARBA00023136"/>
    </source>
</evidence>
<keyword evidence="3 6" id="KW-0812">Transmembrane</keyword>
<keyword evidence="4 6" id="KW-1133">Transmembrane helix</keyword>
<dbReference type="InterPro" id="IPR011620">
    <property type="entry name" value="Sig_transdc_His_kinase_LytS_TM"/>
</dbReference>
<dbReference type="GO" id="GO:0052621">
    <property type="term" value="F:diguanylate cyclase activity"/>
    <property type="evidence" value="ECO:0007669"/>
    <property type="project" value="TreeGrafter"/>
</dbReference>
<dbReference type="GO" id="GO:0043709">
    <property type="term" value="P:cell adhesion involved in single-species biofilm formation"/>
    <property type="evidence" value="ECO:0007669"/>
    <property type="project" value="TreeGrafter"/>
</dbReference>
<dbReference type="InterPro" id="IPR029787">
    <property type="entry name" value="Nucleotide_cyclase"/>
</dbReference>
<dbReference type="CDD" id="cd01949">
    <property type="entry name" value="GGDEF"/>
    <property type="match status" value="1"/>
</dbReference>
<gene>
    <name evidence="8" type="primary">cph2_1</name>
    <name evidence="8" type="ORF">AS52_00998</name>
</gene>
<dbReference type="PANTHER" id="PTHR45138:SF9">
    <property type="entry name" value="DIGUANYLATE CYCLASE DGCM-RELATED"/>
    <property type="match status" value="1"/>
</dbReference>
<dbReference type="EMBL" id="CP010586">
    <property type="protein sequence ID" value="AKP75963.1"/>
    <property type="molecule type" value="Genomic_DNA"/>
</dbReference>
<keyword evidence="2" id="KW-1003">Cell membrane</keyword>
<dbReference type="GO" id="GO:0005886">
    <property type="term" value="C:plasma membrane"/>
    <property type="evidence" value="ECO:0007669"/>
    <property type="project" value="UniProtKB-SubCell"/>
</dbReference>
<protein>
    <submittedName>
        <fullName evidence="8">Bacteriophytochrome cph2</fullName>
    </submittedName>
</protein>
<dbReference type="SMART" id="SM00267">
    <property type="entry name" value="GGDEF"/>
    <property type="match status" value="1"/>
</dbReference>
<feature type="transmembrane region" description="Helical" evidence="6">
    <location>
        <begin position="71"/>
        <end position="100"/>
    </location>
</feature>
<evidence type="ECO:0000256" key="1">
    <source>
        <dbReference type="ARBA" id="ARBA00004651"/>
    </source>
</evidence>
<dbReference type="SUPFAM" id="SSF55073">
    <property type="entry name" value="Nucleotide cyclase"/>
    <property type="match status" value="1"/>
</dbReference>
<reference evidence="8 9" key="1">
    <citation type="submission" date="2015-01" db="EMBL/GenBank/DDBJ databases">
        <title>Genome sequence of bacillus megaterium Q3.</title>
        <authorList>
            <person name="Wang Y."/>
            <person name="Luo K."/>
            <person name="Bai L."/>
            <person name="Luo F."/>
        </authorList>
    </citation>
    <scope>NUCLEOTIDE SEQUENCE [LARGE SCALE GENOMIC DNA]</scope>
    <source>
        <strain evidence="8 9">Q3</strain>
    </source>
</reference>
<dbReference type="InterPro" id="IPR000160">
    <property type="entry name" value="GGDEF_dom"/>
</dbReference>
<evidence type="ECO:0000256" key="2">
    <source>
        <dbReference type="ARBA" id="ARBA00022475"/>
    </source>
</evidence>
<feature type="transmembrane region" description="Helical" evidence="6">
    <location>
        <begin position="160"/>
        <end position="181"/>
    </location>
</feature>
<feature type="transmembrane region" description="Helical" evidence="6">
    <location>
        <begin position="106"/>
        <end position="125"/>
    </location>
</feature>
<dbReference type="Gene3D" id="3.30.450.20">
    <property type="entry name" value="PAS domain"/>
    <property type="match status" value="1"/>
</dbReference>
<dbReference type="GO" id="GO:0071555">
    <property type="term" value="P:cell wall organization"/>
    <property type="evidence" value="ECO:0007669"/>
    <property type="project" value="InterPro"/>
</dbReference>
<dbReference type="PANTHER" id="PTHR45138">
    <property type="entry name" value="REGULATORY COMPONENTS OF SENSORY TRANSDUCTION SYSTEM"/>
    <property type="match status" value="1"/>
</dbReference>
<evidence type="ECO:0000256" key="3">
    <source>
        <dbReference type="ARBA" id="ARBA00022692"/>
    </source>
</evidence>
<evidence type="ECO:0000256" key="6">
    <source>
        <dbReference type="SAM" id="Phobius"/>
    </source>
</evidence>
<dbReference type="Gene3D" id="3.30.70.270">
    <property type="match status" value="1"/>
</dbReference>
<dbReference type="FunFam" id="3.30.70.270:FF:000001">
    <property type="entry name" value="Diguanylate cyclase domain protein"/>
    <property type="match status" value="1"/>
</dbReference>
<evidence type="ECO:0000256" key="4">
    <source>
        <dbReference type="ARBA" id="ARBA00022989"/>
    </source>
</evidence>
<dbReference type="AlphaFoldDB" id="A0A806U1X7"/>
<dbReference type="InterPro" id="IPR050469">
    <property type="entry name" value="Diguanylate_Cyclase"/>
</dbReference>
<dbReference type="GO" id="GO:0000155">
    <property type="term" value="F:phosphorelay sensor kinase activity"/>
    <property type="evidence" value="ECO:0007669"/>
    <property type="project" value="InterPro"/>
</dbReference>
<feature type="transmembrane region" description="Helical" evidence="6">
    <location>
        <begin position="41"/>
        <end position="59"/>
    </location>
</feature>
<evidence type="ECO:0000313" key="9">
    <source>
        <dbReference type="Proteomes" id="UP000036410"/>
    </source>
</evidence>
<dbReference type="PROSITE" id="PS50887">
    <property type="entry name" value="GGDEF"/>
    <property type="match status" value="1"/>
</dbReference>
<feature type="domain" description="GGDEF" evidence="7">
    <location>
        <begin position="365"/>
        <end position="502"/>
    </location>
</feature>
<sequence length="510" mass="57966">MSQLLFNITLIISFLFAASIVREQIIYRVEGIKRYKMYRLIYYGCSYGLLGSILMIYTIKIDSTIILDLRFLAVTIVCLYAGMVPAIIAACIIGVMRLLLFGITESGIIGAATIIVMALLSGWTVRLPYRPFIRFQLMNSISLLCVFFSLSFLFKDIKHAATIIVYLLPASFIGGCLVYLVGRYIYVSRVTTSQHKKLSKMFSVMVQNAKTGTMIETPEREVAVINQTFCDMFDIPGPPNQYVGLESNQLFLSHAPMLKDPARFLKTVESTVYSKESIVDEEITFINGKIYARDYIPIYEGHVYIGHYWEYRDITEKKKAECDLLKANKKLEMLSMKDGLTGLNNRRSLDKQLEIEWEYARKEKEPLSFLLFDIDYFKAYNDTYGHIQGDECLKEVANIAKSVVFDESVFVARYGGEEFGILLPRANQYEAIKMAEAIRQQVEGRGIVHQASEVFKCVTVSVGIMTVVPSENIQPISIVHQADLALYEAKRTGRNRISVYSHHKEADSNV</sequence>